<dbReference type="Gene3D" id="2.60.40.10">
    <property type="entry name" value="Immunoglobulins"/>
    <property type="match status" value="5"/>
</dbReference>
<dbReference type="EMBL" id="CAJOBC010000078">
    <property type="protein sequence ID" value="CAF3532239.1"/>
    <property type="molecule type" value="Genomic_DNA"/>
</dbReference>
<feature type="domain" description="HYDIN/VesB/CFA65-like Ig-like" evidence="8">
    <location>
        <begin position="936"/>
        <end position="1028"/>
    </location>
</feature>
<evidence type="ECO:0008006" key="13">
    <source>
        <dbReference type="Google" id="ProtNLM"/>
    </source>
</evidence>
<evidence type="ECO:0000313" key="10">
    <source>
        <dbReference type="EMBL" id="CAF0752390.1"/>
    </source>
</evidence>
<dbReference type="PANTHER" id="PTHR45912">
    <property type="entry name" value="CILIA- AND FLAGELLA-ASSOCIATED PROTEIN 47"/>
    <property type="match status" value="1"/>
</dbReference>
<dbReference type="GO" id="GO:0005737">
    <property type="term" value="C:cytoplasm"/>
    <property type="evidence" value="ECO:0007669"/>
    <property type="project" value="UniProtKB-SubCell"/>
</dbReference>
<keyword evidence="4" id="KW-0969">Cilium</keyword>
<dbReference type="InterPro" id="IPR056343">
    <property type="entry name" value="CFAP47_dom"/>
</dbReference>
<dbReference type="InterPro" id="IPR013783">
    <property type="entry name" value="Ig-like_fold"/>
</dbReference>
<dbReference type="Proteomes" id="UP000681722">
    <property type="component" value="Unassembled WGS sequence"/>
</dbReference>
<evidence type="ECO:0000259" key="9">
    <source>
        <dbReference type="Pfam" id="PF24529"/>
    </source>
</evidence>
<evidence type="ECO:0000259" key="8">
    <source>
        <dbReference type="Pfam" id="PF22544"/>
    </source>
</evidence>
<dbReference type="OrthoDB" id="10060824at2759"/>
<feature type="domain" description="Cilia- and flagella-associated protein 47" evidence="9">
    <location>
        <begin position="1603"/>
        <end position="1735"/>
    </location>
</feature>
<evidence type="ECO:0000313" key="12">
    <source>
        <dbReference type="Proteomes" id="UP000663829"/>
    </source>
</evidence>
<keyword evidence="12" id="KW-1185">Reference proteome</keyword>
<feature type="domain" description="Abnormal spindle-like microcephaly-associated protein ASH" evidence="7">
    <location>
        <begin position="368"/>
        <end position="440"/>
    </location>
</feature>
<sequence length="2740" mass="309887">MRFKDLGIVIEPHEIILRHVVPNNVYRQTIHVKNVGSKSKRIKLFRPASKDFALTCQNPEHPVPPGLEVTGVLEYTAKSSQEIRDSIVVDIDGQELPIAISSFPARPEITVDESIDFGIHVADNKTVYKKIIVRNTGAVSVPYKIEYKGEHAIGFTPQTAVVEHDGFVEVEASLLTSSHAMLIDDIATLEAANKTHTIRLKGKVMHRRLCLLNPKTDEEMQILNFGSCYYGCDLTAMAVLYNDSPESVAYSALLDSSNPAEVENAEPSGTEYSINPLNSIIAVFPNQGVLNPFEKRPLFFRFSPRAYHPRQAFTNALDLPPRRDIAAFMYFELLGTSPGLSKIEHSKTKLEIAIAGTALPVVFLIDQKVLTFPTTYLGQKHEKTIHIYNQSDHKTVNFRFPPVANFAVTPASGKLQPREKLTIIVMFIPHQMGTITKTLTCEIIGSMVNPDTPVYALSKPIHSVTCELTGKAAAITEIPPEKFNMGLKPLISNEVGININTTLSTLRRFHPRAAVLNSVSDSTHSPLVLKRNSSETYLDKFKKSKVAFPNDRTRSIRPFERGDSYTTPFTKQERYNYVDPDYSYTDQEREKIEAHQHSYDTIFDESRFKRGEKKRTQEHKKFENLLDIGIRPGNGLQSPKISIEDVEASMNKSTAPQFPNWKWRMPTTGELAEQEQTLLNKPIKEGLSSLPTTQKEKNDCAVLLSPSQLFQVVVGPPELNFGEVAVHAPVTKYLSVMNNLDQYIQMQIDVDSASLKMTSILCQVIPGKSHARFPITFEPSQIGLYQRSLSYIINGFYRHYVKVIAEVRSPTIELGTDKLYIRSVAHLTAEDAYRKVVTLHNPLNAPAEFRWTPVIGSKGTAFSIRPATGVIEPYQDIDCEVVWFGSCVAPLQNYFTLHVYSTSDARKVSGNNPLLPSESTQVLQCIAQVGKAKFKIPEKRVNFGTIPVNMTSTKSFTIINDGTNHIFYQITEPNPCPGVIVRPANGLVSIGSHANIIIEVTPIELIKFDIKIGLKVLGQQQQEIRVTGEVVEPELTITENEFNFAGVPVLMRASKQFHIENKGDTQGVMEINLSKYPDFSIETHPAIGNEECCSKNGQIYTIIVQPKETVKAALVLVPAEIAFYDFMLPIRTCPPLVGVEGLSQSSKPSSSIRQERRILSASEQQALQPSRPLIRRHVRATALSECLQVSTKELHFTLYGDQFQAMKQGGYCDCQEILLINNSKKKVSWLLDLRNNVTLDNDVFRILHSTLIPFISSPNTPGPEGELDRKEVFAFKVNFVPPVPGIYVTRIPLYINNNFDTPYTMINLYGEVVMPTLVFEPRRVILSPVPLDIESNACVRIKPKGFEKSTQLSVIQPEKSQQDALYELSTSFVDQPFINPDELQDIVLKVFFTSSKSISETVILKLTDNEKNIFELEVCVTADNSMFTCYSFLWKSESEYHIVVQPGQIMKGSRIKSDESHKSGEPLLVQKRAISSSNSRPNTSTSATFDQANESEDTSSENNSPQNRNERTPTPFARVRSGASSVGENNQNELNAALLPYFDNDTKTFHWLVSILERWFSNQGWPKGTYPVKIPTTFRWYAAGFGLFKRQFETIGTKQNAKEEQKTIYDMITHLSGHHLPGIPQNSVPPKKMDEAMKQYLWQHRLLLLFLKTQGSCTCFIRPEYLLPSQLYNVYVQMRETALSPHISDNEKDKEFSKETVKPLHLSTELFETVSKKAWVDLLMQVLKSLVLGRITPKSYENLPIPDRTKPLPHFNPEPTISNIYSIGERVLLTWLNYCFSNYREQVWAHREQGQIPPGRWIVNFDVDLVDSIVLGTIDSHLQRMYVHPMTGEQYLQNALILVSAIQLIGLEYDIQALDITRADPICMCLFVIYLYERLPEYLPKGVAQFSGVLHETSTSQVKITNPSTQTLSYMMIVIGRDAAEYSIPKGNQVNIPAKTSSFVTVQCKNKRLRATEAVLVLYGKRSSNYPGVAMVFNLQGSIEKITPKKMHRIEAPLYKVTKSTIEITNPYDVEGDFKVTLVESNENSQEMKNPLIMSENDEYNSKRETIEEMFTNLNSRKKFKQSKEIDCFFIQDKVVHLNSHETKSFHIDYIATTTKKREALLIFMNEQIGEFLFLIEGVPKKPVPFPVTSDKAMKMDQKREILSLNYNDRCLLLVNVEKLRFKAVVGTSSVFEIDIPVQNIQRQQALVAIRWQGMSERERQKQSLLGLSQQLTDHDLKQTRKSVHPFSRMPEFKVHSTSTTNFTVPTNINFPLEELTIKLPMRFQADKSGIYSTKLTLSCGDDLREFEIEVHCTETDEEKQAASLEMRTSVFVPVTQNIPIANGTDDEWNMSITFTGSKVFNGPNSIKVEPKSVYQYPLVFSPQTEEDNFHSQMVINNVDTGFSQTYNLRGRADRGPPIGHLQLHSKVGTTTSHSIDIKNKKAKKTCYYVTCNLPFVNGPPYVCVQSKKNAKYEFEICPPQRGDYKGVVVFKPGPWPIKDVDSDGDEIPPLEPEDSSDFLYSLWFTLDVKVDAPEPQSTVNLTAPCLVRFVLLSYYEMMEIKNKLFLKGSNTLVIPLRNPLDHTIQLSVDLQGLNDIMGEESIEIPANDQAKYELHFNPRTVGNWTGSLIFFNEEIGEFWYELNLTSTNPQKKELQPMTAALGSTVTQEITIENPLDEKLQFTTLSSNTNNFSIQVDRGDQFTVMPKSKTQIPFVFNPSTIGNNNHFSKLSFANDKKPDHFRDKKVMKEMQKTEYK</sequence>
<gene>
    <name evidence="10" type="ORF">GPM918_LOCUS912</name>
    <name evidence="11" type="ORF">SRO942_LOCUS912</name>
</gene>
<protein>
    <recommendedName>
        <fullName evidence="13">Calponin-homology (CH) domain-containing protein</fullName>
    </recommendedName>
</protein>
<dbReference type="Pfam" id="PF24529">
    <property type="entry name" value="CFAP47"/>
    <property type="match status" value="1"/>
</dbReference>
<evidence type="ECO:0000259" key="7">
    <source>
        <dbReference type="Pfam" id="PF15780"/>
    </source>
</evidence>
<evidence type="ECO:0000256" key="3">
    <source>
        <dbReference type="ARBA" id="ARBA00022490"/>
    </source>
</evidence>
<dbReference type="InterPro" id="IPR053879">
    <property type="entry name" value="HYDIN_VesB_CFA65-like_Ig"/>
</dbReference>
<dbReference type="EMBL" id="CAJNOQ010000078">
    <property type="protein sequence ID" value="CAF0752390.1"/>
    <property type="molecule type" value="Genomic_DNA"/>
</dbReference>
<evidence type="ECO:0000313" key="11">
    <source>
        <dbReference type="EMBL" id="CAF3532239.1"/>
    </source>
</evidence>
<keyword evidence="5" id="KW-0966">Cell projection</keyword>
<comment type="subcellular location">
    <subcellularLocation>
        <location evidence="1">Cell projection</location>
        <location evidence="1">Cilium</location>
    </subcellularLocation>
    <subcellularLocation>
        <location evidence="2">Cytoplasm</location>
    </subcellularLocation>
</comment>
<dbReference type="PANTHER" id="PTHR45912:SF3">
    <property type="entry name" value="CILIA- AND FLAGELLA-ASSOCIATED PROTEIN 47"/>
    <property type="match status" value="1"/>
</dbReference>
<dbReference type="SUPFAM" id="SSF47576">
    <property type="entry name" value="Calponin-homology domain, CH-domain"/>
    <property type="match status" value="1"/>
</dbReference>
<name>A0A813PLR8_9BILA</name>
<reference evidence="10" key="1">
    <citation type="submission" date="2021-02" db="EMBL/GenBank/DDBJ databases">
        <authorList>
            <person name="Nowell W R."/>
        </authorList>
    </citation>
    <scope>NUCLEOTIDE SEQUENCE</scope>
</reference>
<dbReference type="GO" id="GO:0005929">
    <property type="term" value="C:cilium"/>
    <property type="evidence" value="ECO:0007669"/>
    <property type="project" value="UniProtKB-SubCell"/>
</dbReference>
<evidence type="ECO:0000256" key="4">
    <source>
        <dbReference type="ARBA" id="ARBA00023069"/>
    </source>
</evidence>
<organism evidence="10 12">
    <name type="scientific">Didymodactylos carnosus</name>
    <dbReference type="NCBI Taxonomy" id="1234261"/>
    <lineage>
        <taxon>Eukaryota</taxon>
        <taxon>Metazoa</taxon>
        <taxon>Spiralia</taxon>
        <taxon>Gnathifera</taxon>
        <taxon>Rotifera</taxon>
        <taxon>Eurotatoria</taxon>
        <taxon>Bdelloidea</taxon>
        <taxon>Philodinida</taxon>
        <taxon>Philodinidae</taxon>
        <taxon>Didymodactylos</taxon>
    </lineage>
</organism>
<dbReference type="InterPro" id="IPR036872">
    <property type="entry name" value="CH_dom_sf"/>
</dbReference>
<evidence type="ECO:0000256" key="1">
    <source>
        <dbReference type="ARBA" id="ARBA00004138"/>
    </source>
</evidence>
<evidence type="ECO:0000256" key="6">
    <source>
        <dbReference type="SAM" id="MobiDB-lite"/>
    </source>
</evidence>
<feature type="compositionally biased region" description="Low complexity" evidence="6">
    <location>
        <begin position="1475"/>
        <end position="1486"/>
    </location>
</feature>
<accession>A0A813PLR8</accession>
<dbReference type="Pfam" id="PF15780">
    <property type="entry name" value="ASH"/>
    <property type="match status" value="1"/>
</dbReference>
<keyword evidence="3" id="KW-0963">Cytoplasm</keyword>
<evidence type="ECO:0000256" key="2">
    <source>
        <dbReference type="ARBA" id="ARBA00004496"/>
    </source>
</evidence>
<proteinExistence type="predicted"/>
<feature type="region of interest" description="Disordered" evidence="6">
    <location>
        <begin position="1472"/>
        <end position="1528"/>
    </location>
</feature>
<dbReference type="Proteomes" id="UP000663829">
    <property type="component" value="Unassembled WGS sequence"/>
</dbReference>
<dbReference type="InterPro" id="IPR031549">
    <property type="entry name" value="ASH"/>
</dbReference>
<evidence type="ECO:0000256" key="5">
    <source>
        <dbReference type="ARBA" id="ARBA00023273"/>
    </source>
</evidence>
<dbReference type="GO" id="GO:0060271">
    <property type="term" value="P:cilium assembly"/>
    <property type="evidence" value="ECO:0007669"/>
    <property type="project" value="TreeGrafter"/>
</dbReference>
<dbReference type="Pfam" id="PF22544">
    <property type="entry name" value="HYDIN_VesB_CFA65-like_Ig"/>
    <property type="match status" value="1"/>
</dbReference>
<comment type="caution">
    <text evidence="10">The sequence shown here is derived from an EMBL/GenBank/DDBJ whole genome shotgun (WGS) entry which is preliminary data.</text>
</comment>